<comment type="caution">
    <text evidence="1">The sequence shown here is derived from an EMBL/GenBank/DDBJ whole genome shotgun (WGS) entry which is preliminary data.</text>
</comment>
<dbReference type="AlphaFoldDB" id="B0PI00"/>
<evidence type="ECO:0000313" key="1">
    <source>
        <dbReference type="EMBL" id="EDS09118.1"/>
    </source>
</evidence>
<dbReference type="EMBL" id="ABGD02000034">
    <property type="protein sequence ID" value="EDS09118.1"/>
    <property type="molecule type" value="Genomic_DNA"/>
</dbReference>
<dbReference type="HOGENOM" id="CLU_3246364_0_0_9"/>
<reference evidence="1" key="1">
    <citation type="submission" date="2007-11" db="EMBL/GenBank/DDBJ databases">
        <authorList>
            <person name="Fulton L."/>
            <person name="Clifton S."/>
            <person name="Fulton B."/>
            <person name="Xu J."/>
            <person name="Minx P."/>
            <person name="Pepin K.H."/>
            <person name="Johnson M."/>
            <person name="Thiruvilangam P."/>
            <person name="Bhonagiri V."/>
            <person name="Nash W.E."/>
            <person name="Mardis E.R."/>
            <person name="Wilson R.K."/>
        </authorList>
    </citation>
    <scope>NUCLEOTIDE SEQUENCE [LARGE SCALE GENOMIC DNA]</scope>
    <source>
        <strain evidence="1">DSM 17241</strain>
    </source>
</reference>
<organism evidence="1 2">
    <name type="scientific">Anaerotruncus colihominis DSM 17241</name>
    <dbReference type="NCBI Taxonomy" id="445972"/>
    <lineage>
        <taxon>Bacteria</taxon>
        <taxon>Bacillati</taxon>
        <taxon>Bacillota</taxon>
        <taxon>Clostridia</taxon>
        <taxon>Eubacteriales</taxon>
        <taxon>Oscillospiraceae</taxon>
        <taxon>Anaerotruncus</taxon>
    </lineage>
</organism>
<evidence type="ECO:0000313" key="2">
    <source>
        <dbReference type="Proteomes" id="UP000003803"/>
    </source>
</evidence>
<proteinExistence type="predicted"/>
<accession>B0PI00</accession>
<sequence length="42" mass="4716">MCKDPRPDFSRSTGAGSHLRQTLLIFRHTNNPLSTDTFGLVK</sequence>
<reference evidence="1" key="2">
    <citation type="submission" date="2013-09" db="EMBL/GenBank/DDBJ databases">
        <title>Draft genome sequence of Anaerotruncus colihominis(DSM 17241).</title>
        <authorList>
            <person name="Sudarsanam P."/>
            <person name="Ley R."/>
            <person name="Guruge J."/>
            <person name="Turnbaugh P.J."/>
            <person name="Mahowald M."/>
            <person name="Liep D."/>
            <person name="Gordon J."/>
        </authorList>
    </citation>
    <scope>NUCLEOTIDE SEQUENCE</scope>
    <source>
        <strain evidence="1">DSM 17241</strain>
    </source>
</reference>
<gene>
    <name evidence="1" type="ORF">ANACOL_04444</name>
</gene>
<dbReference type="Proteomes" id="UP000003803">
    <property type="component" value="Unassembled WGS sequence"/>
</dbReference>
<keyword evidence="2" id="KW-1185">Reference proteome</keyword>
<name>B0PI00_9FIRM</name>
<protein>
    <submittedName>
        <fullName evidence="1">Uncharacterized protein</fullName>
    </submittedName>
</protein>